<reference evidence="1 2" key="1">
    <citation type="submission" date="2019-04" db="EMBL/GenBank/DDBJ databases">
        <title>Draft genome of the big-headed turtle Platysternon megacephalum.</title>
        <authorList>
            <person name="Gong S."/>
        </authorList>
    </citation>
    <scope>NUCLEOTIDE SEQUENCE [LARGE SCALE GENOMIC DNA]</scope>
    <source>
        <strain evidence="1">DO16091913</strain>
        <tissue evidence="1">Muscle</tissue>
    </source>
</reference>
<dbReference type="Proteomes" id="UP000297703">
    <property type="component" value="Unassembled WGS sequence"/>
</dbReference>
<evidence type="ECO:0000313" key="1">
    <source>
        <dbReference type="EMBL" id="TFJ98673.1"/>
    </source>
</evidence>
<protein>
    <submittedName>
        <fullName evidence="1">Signal-induced proliferation-associated 1-like protein 3</fullName>
    </submittedName>
</protein>
<dbReference type="AlphaFoldDB" id="A0A4D9DVN6"/>
<sequence>MSPRCPNNKPTYGPWKNATQQCFTPAYANTPASKKSSKISPITLHPEHLSHLGFESMLQRSEVWGESSRAKGSLWRRPHQQTFLLAMKATVVPLHSADLSGSSAAWGERVFSSSQAL</sequence>
<evidence type="ECO:0000313" key="2">
    <source>
        <dbReference type="Proteomes" id="UP000297703"/>
    </source>
</evidence>
<accession>A0A4D9DVN6</accession>
<reference evidence="1 2" key="2">
    <citation type="submission" date="2019-04" db="EMBL/GenBank/DDBJ databases">
        <title>The genome sequence of big-headed turtle.</title>
        <authorList>
            <person name="Gong S."/>
        </authorList>
    </citation>
    <scope>NUCLEOTIDE SEQUENCE [LARGE SCALE GENOMIC DNA]</scope>
    <source>
        <strain evidence="1">DO16091913</strain>
        <tissue evidence="1">Muscle</tissue>
    </source>
</reference>
<proteinExistence type="predicted"/>
<gene>
    <name evidence="1" type="ORF">DR999_PMT19378</name>
</gene>
<keyword evidence="2" id="KW-1185">Reference proteome</keyword>
<comment type="caution">
    <text evidence="1">The sequence shown here is derived from an EMBL/GenBank/DDBJ whole genome shotgun (WGS) entry which is preliminary data.</text>
</comment>
<name>A0A4D9DVN6_9SAUR</name>
<organism evidence="1 2">
    <name type="scientific">Platysternon megacephalum</name>
    <name type="common">big-headed turtle</name>
    <dbReference type="NCBI Taxonomy" id="55544"/>
    <lineage>
        <taxon>Eukaryota</taxon>
        <taxon>Metazoa</taxon>
        <taxon>Chordata</taxon>
        <taxon>Craniata</taxon>
        <taxon>Vertebrata</taxon>
        <taxon>Euteleostomi</taxon>
        <taxon>Archelosauria</taxon>
        <taxon>Testudinata</taxon>
        <taxon>Testudines</taxon>
        <taxon>Cryptodira</taxon>
        <taxon>Durocryptodira</taxon>
        <taxon>Testudinoidea</taxon>
        <taxon>Platysternidae</taxon>
        <taxon>Platysternon</taxon>
    </lineage>
</organism>
<dbReference type="EMBL" id="QXTE01000376">
    <property type="protein sequence ID" value="TFJ98673.1"/>
    <property type="molecule type" value="Genomic_DNA"/>
</dbReference>